<evidence type="ECO:0000313" key="3">
    <source>
        <dbReference type="EMBL" id="KZT71925.1"/>
    </source>
</evidence>
<organism evidence="3 4">
    <name type="scientific">Daedalea quercina L-15889</name>
    <dbReference type="NCBI Taxonomy" id="1314783"/>
    <lineage>
        <taxon>Eukaryota</taxon>
        <taxon>Fungi</taxon>
        <taxon>Dikarya</taxon>
        <taxon>Basidiomycota</taxon>
        <taxon>Agaricomycotina</taxon>
        <taxon>Agaricomycetes</taxon>
        <taxon>Polyporales</taxon>
        <taxon>Fomitopsis</taxon>
    </lineage>
</organism>
<evidence type="ECO:0000313" key="4">
    <source>
        <dbReference type="Proteomes" id="UP000076727"/>
    </source>
</evidence>
<feature type="region of interest" description="Disordered" evidence="1">
    <location>
        <begin position="209"/>
        <end position="261"/>
    </location>
</feature>
<gene>
    <name evidence="3" type="ORF">DAEQUDRAFT_723544</name>
</gene>
<feature type="compositionally biased region" description="Basic and acidic residues" evidence="1">
    <location>
        <begin position="295"/>
        <end position="312"/>
    </location>
</feature>
<dbReference type="Pfam" id="PF25534">
    <property type="entry name" value="DUF7918"/>
    <property type="match status" value="1"/>
</dbReference>
<protein>
    <recommendedName>
        <fullName evidence="2">DUF7918 domain-containing protein</fullName>
    </recommendedName>
</protein>
<dbReference type="EMBL" id="KV429043">
    <property type="protein sequence ID" value="KZT71925.1"/>
    <property type="molecule type" value="Genomic_DNA"/>
</dbReference>
<dbReference type="Proteomes" id="UP000076727">
    <property type="component" value="Unassembled WGS sequence"/>
</dbReference>
<reference evidence="3 4" key="1">
    <citation type="journal article" date="2016" name="Mol. Biol. Evol.">
        <title>Comparative Genomics of Early-Diverging Mushroom-Forming Fungi Provides Insights into the Origins of Lignocellulose Decay Capabilities.</title>
        <authorList>
            <person name="Nagy L.G."/>
            <person name="Riley R."/>
            <person name="Tritt A."/>
            <person name="Adam C."/>
            <person name="Daum C."/>
            <person name="Floudas D."/>
            <person name="Sun H."/>
            <person name="Yadav J.S."/>
            <person name="Pangilinan J."/>
            <person name="Larsson K.H."/>
            <person name="Matsuura K."/>
            <person name="Barry K."/>
            <person name="Labutti K."/>
            <person name="Kuo R."/>
            <person name="Ohm R.A."/>
            <person name="Bhattacharya S.S."/>
            <person name="Shirouzu T."/>
            <person name="Yoshinaga Y."/>
            <person name="Martin F.M."/>
            <person name="Grigoriev I.V."/>
            <person name="Hibbett D.S."/>
        </authorList>
    </citation>
    <scope>NUCLEOTIDE SEQUENCE [LARGE SCALE GENOMIC DNA]</scope>
    <source>
        <strain evidence="3 4">L-15889</strain>
    </source>
</reference>
<dbReference type="PANTHER" id="PTHR36223:SF1">
    <property type="entry name" value="TRANSCRIPTION ELONGATION FACTOR EAF N-TERMINAL DOMAIN-CONTAINING PROTEIN"/>
    <property type="match status" value="1"/>
</dbReference>
<dbReference type="PANTHER" id="PTHR36223">
    <property type="entry name" value="BETA-LACTAMASE-TYPE TRANSPEPTIDASE FOLD DOMAIN CONTAINING PROTEIN"/>
    <property type="match status" value="1"/>
</dbReference>
<feature type="domain" description="DUF7918" evidence="2">
    <location>
        <begin position="7"/>
        <end position="206"/>
    </location>
</feature>
<dbReference type="OrthoDB" id="3364132at2759"/>
<proteinExistence type="predicted"/>
<feature type="compositionally biased region" description="Basic and acidic residues" evidence="1">
    <location>
        <begin position="209"/>
        <end position="228"/>
    </location>
</feature>
<name>A0A165SFY6_9APHY</name>
<accession>A0A165SFY6</accession>
<evidence type="ECO:0000259" key="2">
    <source>
        <dbReference type="Pfam" id="PF25534"/>
    </source>
</evidence>
<feature type="region of interest" description="Disordered" evidence="1">
    <location>
        <begin position="292"/>
        <end position="327"/>
    </location>
</feature>
<dbReference type="InterPro" id="IPR057678">
    <property type="entry name" value="DUF7918"/>
</dbReference>
<sequence>MRQGMFQVFIKSEGRELPEYHSEAVDNKTLACYVATEVDKTFEICWRGDTRRDSHGTAVRCFVDGHYAGGAYCSRGILSGKRWGIREAEDRRRPFVFSALVTTDDDAVAVGSQTDPNLGMIEVKLEYAVMEGKTAFSTNADQFLPGKVHERSKKMGVQCVSLGDGQNCTAMDQIRSRSLNPKDPVYARFVFRYRSKDFLQAQGIIPVEERPANDAREEARAERKRDAAQSRPDVADAGPSRKRARNTAATTSSDPRDAVPVSTVENDEVVKMLEEELRMIQERAQVIQGRIQARKGSDPSPRIKHEQQHVRLEAASSTRHKLKRESSAIRLSTTGDVIDLTLD</sequence>
<keyword evidence="4" id="KW-1185">Reference proteome</keyword>
<dbReference type="STRING" id="1314783.A0A165SFY6"/>
<dbReference type="AlphaFoldDB" id="A0A165SFY6"/>
<evidence type="ECO:0000256" key="1">
    <source>
        <dbReference type="SAM" id="MobiDB-lite"/>
    </source>
</evidence>